<dbReference type="EMBL" id="CAJNOK010025034">
    <property type="protein sequence ID" value="CAF1384767.1"/>
    <property type="molecule type" value="Genomic_DNA"/>
</dbReference>
<dbReference type="OrthoDB" id="9984031at2759"/>
<sequence length="342" mass="37941">MKVLIAYPFPSVSNNFGDKLWKYIPNLDEDGLQAEIATYKPDSVIVGNNVVNAETLQKWRTAMGSLATLSIIRRSSSKSDIDIKKADSLNINHYRTLSVNAPTLSAVIGCGATGRRVIERLIREGHTVKVYSPSLANCSCEEEQENVAKSKGLAHHERIYFASSLEEAVKNVNYIAIAIDATQVVATGELSILFDSHYRDVKHLLDRIPPDNKTFEVRSNAMYNFGCQQAIDQAALIVLASIIVEQTIDTRINFRQVPGPQEHIIIVGLVSALLLSQRGYRVTIVDSHEKPLVGRLISDNFRHATTTESITHHIQLCHSPQVHLGTEPGIPDRLILAEKVLF</sequence>
<reference evidence="2" key="1">
    <citation type="submission" date="2021-02" db="EMBL/GenBank/DDBJ databases">
        <authorList>
            <person name="Nowell W R."/>
        </authorList>
    </citation>
    <scope>NUCLEOTIDE SEQUENCE</scope>
</reference>
<dbReference type="Proteomes" id="UP000677228">
    <property type="component" value="Unassembled WGS sequence"/>
</dbReference>
<organism evidence="2 5">
    <name type="scientific">Didymodactylos carnosus</name>
    <dbReference type="NCBI Taxonomy" id="1234261"/>
    <lineage>
        <taxon>Eukaryota</taxon>
        <taxon>Metazoa</taxon>
        <taxon>Spiralia</taxon>
        <taxon>Gnathifera</taxon>
        <taxon>Rotifera</taxon>
        <taxon>Eurotatoria</taxon>
        <taxon>Bdelloidea</taxon>
        <taxon>Philodinida</taxon>
        <taxon>Philodinidae</taxon>
        <taxon>Didymodactylos</taxon>
    </lineage>
</organism>
<gene>
    <name evidence="2" type="ORF">GPM918_LOCUS34472</name>
    <name evidence="1" type="ORF">OVA965_LOCUS32281</name>
    <name evidence="4" type="ORF">SRO942_LOCUS35171</name>
    <name evidence="3" type="ORF">TMI583_LOCUS33137</name>
</gene>
<dbReference type="InterPro" id="IPR036291">
    <property type="entry name" value="NAD(P)-bd_dom_sf"/>
</dbReference>
<name>A0A815P3Z0_9BILA</name>
<accession>A0A815P3Z0</accession>
<evidence type="ECO:0000313" key="4">
    <source>
        <dbReference type="EMBL" id="CAF4319110.1"/>
    </source>
</evidence>
<dbReference type="Proteomes" id="UP000681722">
    <property type="component" value="Unassembled WGS sequence"/>
</dbReference>
<dbReference type="EMBL" id="CAJNOQ010019129">
    <property type="protein sequence ID" value="CAF1443822.1"/>
    <property type="molecule type" value="Genomic_DNA"/>
</dbReference>
<evidence type="ECO:0000313" key="2">
    <source>
        <dbReference type="EMBL" id="CAF1443822.1"/>
    </source>
</evidence>
<evidence type="ECO:0000313" key="3">
    <source>
        <dbReference type="EMBL" id="CAF4192904.1"/>
    </source>
</evidence>
<dbReference type="EMBL" id="CAJOBC010084572">
    <property type="protein sequence ID" value="CAF4319110.1"/>
    <property type="molecule type" value="Genomic_DNA"/>
</dbReference>
<dbReference type="AlphaFoldDB" id="A0A815P3Z0"/>
<proteinExistence type="predicted"/>
<dbReference type="EMBL" id="CAJOBA010046731">
    <property type="protein sequence ID" value="CAF4192904.1"/>
    <property type="molecule type" value="Genomic_DNA"/>
</dbReference>
<dbReference type="Gene3D" id="3.40.50.720">
    <property type="entry name" value="NAD(P)-binding Rossmann-like Domain"/>
    <property type="match status" value="1"/>
</dbReference>
<evidence type="ECO:0000313" key="1">
    <source>
        <dbReference type="EMBL" id="CAF1384767.1"/>
    </source>
</evidence>
<evidence type="ECO:0000313" key="5">
    <source>
        <dbReference type="Proteomes" id="UP000663829"/>
    </source>
</evidence>
<protein>
    <submittedName>
        <fullName evidence="2">Uncharacterized protein</fullName>
    </submittedName>
</protein>
<dbReference type="SUPFAM" id="SSF51735">
    <property type="entry name" value="NAD(P)-binding Rossmann-fold domains"/>
    <property type="match status" value="1"/>
</dbReference>
<keyword evidence="5" id="KW-1185">Reference proteome</keyword>
<comment type="caution">
    <text evidence="2">The sequence shown here is derived from an EMBL/GenBank/DDBJ whole genome shotgun (WGS) entry which is preliminary data.</text>
</comment>
<dbReference type="Proteomes" id="UP000663829">
    <property type="component" value="Unassembled WGS sequence"/>
</dbReference>
<dbReference type="Proteomes" id="UP000682733">
    <property type="component" value="Unassembled WGS sequence"/>
</dbReference>